<name>A0A139X4I8_9CYAN</name>
<dbReference type="InterPro" id="IPR011335">
    <property type="entry name" value="Restrct_endonuc-II-like"/>
</dbReference>
<dbReference type="PANTHER" id="PTHR34107">
    <property type="entry name" value="SLL0198 PROTEIN-RELATED"/>
    <property type="match status" value="1"/>
</dbReference>
<dbReference type="Pfam" id="PF05685">
    <property type="entry name" value="Uma2"/>
    <property type="match status" value="1"/>
</dbReference>
<keyword evidence="3" id="KW-1185">Reference proteome</keyword>
<evidence type="ECO:0000313" key="3">
    <source>
        <dbReference type="Proteomes" id="UP000076925"/>
    </source>
</evidence>
<dbReference type="STRING" id="128403.WA1_30215"/>
<dbReference type="PANTHER" id="PTHR34107:SF2">
    <property type="entry name" value="SLL0888 PROTEIN"/>
    <property type="match status" value="1"/>
</dbReference>
<dbReference type="Gene3D" id="3.90.1570.10">
    <property type="entry name" value="tt1808, chain A"/>
    <property type="match status" value="1"/>
</dbReference>
<protein>
    <recommendedName>
        <fullName evidence="1">Putative restriction endonuclease domain-containing protein</fullName>
    </recommendedName>
</protein>
<dbReference type="Proteomes" id="UP000076925">
    <property type="component" value="Unassembled WGS sequence"/>
</dbReference>
<sequence length="200" mass="22581">MTTTTKKLTLEEYLAWDNGTDIRYELVDGEIVEMPPESDSNNLISIYLLSVFLKFVPIELIRHKDTEIVVTGKRTRVRIPDLMILTQELLVAIGGRRATIIQDMPPPTLIVEVVSPGKVNEDRDYRYKRSEYAARGIAEYWIVDPGKEKITVLTLTDGLYEEAVFQGSDAAKQPLRERIISVAFPSLEITATQVLTLGKV</sequence>
<dbReference type="CDD" id="cd06260">
    <property type="entry name" value="DUF820-like"/>
    <property type="match status" value="1"/>
</dbReference>
<dbReference type="InterPro" id="IPR012296">
    <property type="entry name" value="Nuclease_put_TT1808"/>
</dbReference>
<dbReference type="OrthoDB" id="428427at2"/>
<dbReference type="InterPro" id="IPR008538">
    <property type="entry name" value="Uma2"/>
</dbReference>
<reference evidence="2 3" key="1">
    <citation type="journal article" date="2013" name="Genome Biol. Evol.">
        <title>Genomes of Stigonematalean cyanobacteria (subsection V) and the evolution of oxygenic photosynthesis from prokaryotes to plastids.</title>
        <authorList>
            <person name="Dagan T."/>
            <person name="Roettger M."/>
            <person name="Stucken K."/>
            <person name="Landan G."/>
            <person name="Koch R."/>
            <person name="Major P."/>
            <person name="Gould S.B."/>
            <person name="Goremykin V.V."/>
            <person name="Rippka R."/>
            <person name="Tandeau de Marsac N."/>
            <person name="Gugger M."/>
            <person name="Lockhart P.J."/>
            <person name="Allen J.F."/>
            <person name="Brune I."/>
            <person name="Maus I."/>
            <person name="Puhler A."/>
            <person name="Martin W.F."/>
        </authorList>
    </citation>
    <scope>NUCLEOTIDE SEQUENCE [LARGE SCALE GENOMIC DNA]</scope>
    <source>
        <strain evidence="2 3">PCC 7110</strain>
    </source>
</reference>
<accession>A0A139X4I8</accession>
<dbReference type="AlphaFoldDB" id="A0A139X4I8"/>
<dbReference type="RefSeq" id="WP_017740597.1">
    <property type="nucleotide sequence ID" value="NZ_KQ976354.1"/>
</dbReference>
<evidence type="ECO:0000259" key="1">
    <source>
        <dbReference type="Pfam" id="PF05685"/>
    </source>
</evidence>
<gene>
    <name evidence="2" type="ORF">WA1_30215</name>
</gene>
<evidence type="ECO:0000313" key="2">
    <source>
        <dbReference type="EMBL" id="KYC39621.1"/>
    </source>
</evidence>
<dbReference type="EMBL" id="ANNX02000033">
    <property type="protein sequence ID" value="KYC39621.1"/>
    <property type="molecule type" value="Genomic_DNA"/>
</dbReference>
<proteinExistence type="predicted"/>
<dbReference type="SUPFAM" id="SSF52980">
    <property type="entry name" value="Restriction endonuclease-like"/>
    <property type="match status" value="1"/>
</dbReference>
<comment type="caution">
    <text evidence="2">The sequence shown here is derived from an EMBL/GenBank/DDBJ whole genome shotgun (WGS) entry which is preliminary data.</text>
</comment>
<organism evidence="2 3">
    <name type="scientific">Scytonema hofmannii PCC 7110</name>
    <dbReference type="NCBI Taxonomy" id="128403"/>
    <lineage>
        <taxon>Bacteria</taxon>
        <taxon>Bacillati</taxon>
        <taxon>Cyanobacteriota</taxon>
        <taxon>Cyanophyceae</taxon>
        <taxon>Nostocales</taxon>
        <taxon>Scytonemataceae</taxon>
        <taxon>Scytonema</taxon>
    </lineage>
</organism>
<feature type="domain" description="Putative restriction endonuclease" evidence="1">
    <location>
        <begin position="10"/>
        <end position="172"/>
    </location>
</feature>